<sequence>MSVEILQPRILFDGVTGIAHYETMRSTRVGSFEDRAEEIIRELLDANYSAWCDATGTMGGLPDLWIWESDPFLRQTPIHSEAALRMHTALQTIVANCSPAYDWKTRPVHEPAEAALPWLATLLDN</sequence>
<proteinExistence type="predicted"/>
<protein>
    <submittedName>
        <fullName evidence="1">Uncharacterized protein</fullName>
    </submittedName>
</protein>
<geneLocation type="plasmid" evidence="1">
    <name>pAP13</name>
</geneLocation>
<organism evidence="1">
    <name type="scientific">Brevibacterium sp. Ap13</name>
    <dbReference type="NCBI Taxonomy" id="1406197"/>
    <lineage>
        <taxon>Bacteria</taxon>
        <taxon>Bacillati</taxon>
        <taxon>Actinomycetota</taxon>
        <taxon>Actinomycetes</taxon>
        <taxon>Micrococcales</taxon>
        <taxon>Brevibacteriaceae</taxon>
        <taxon>Brevibacterium</taxon>
    </lineage>
</organism>
<accession>U5NWA4</accession>
<evidence type="ECO:0000313" key="1">
    <source>
        <dbReference type="EMBL" id="AGY35393.1"/>
    </source>
</evidence>
<gene>
    <name evidence="1" type="ORF">AP13_p00840</name>
</gene>
<dbReference type="AlphaFoldDB" id="U5NWA4"/>
<keyword evidence="1" id="KW-0614">Plasmid</keyword>
<reference evidence="1" key="1">
    <citation type="journal article" date="2013" name="Genome Announc.">
        <title>Complete Genome Sequence of pAP13, a Large Linear Plasmid of a Brevibacterium Strain Isolated from a Saline Lake at 4,200 Meters above Sea Level in Argentina.</title>
        <authorList>
            <person name="Dib J.R."/>
            <person name="Schuldes J."/>
            <person name="Thurmer A."/>
            <person name="Farias M.E."/>
            <person name="Daniel R."/>
            <person name="Meinhardt F."/>
        </authorList>
    </citation>
    <scope>NUCLEOTIDE SEQUENCE</scope>
    <source>
        <strain evidence="1">Ap13</strain>
        <plasmid evidence="1">pAP13</plasmid>
    </source>
</reference>
<dbReference type="RefSeq" id="WP_023164830.1">
    <property type="nucleotide sequence ID" value="NC_022590.1"/>
</dbReference>
<name>U5NWA4_9MICO</name>
<dbReference type="EMBL" id="KF577590">
    <property type="protein sequence ID" value="AGY35393.1"/>
    <property type="molecule type" value="Genomic_DNA"/>
</dbReference>